<sequence>MDFSGKSCGRFICGLLHCGQIGLLWRYLKLFMLYDEHDWGEFVLLRTIQVLIQTLPYILLKGYIVLTTNDFSAISIATICVSVISSGFVFTMFNLGNLLFESDEFLDGDRRVKKPCGIFSLVMGTILMLSSRCGAIIVMSSVLTFWISIPIGLHFITLILILSIKAKCNNQCSALETTRILGLSILSIFDAIVNKFKVIRCTEVMYYSVILVENIVMAATWVLLSSQSYVFKLLGIVFLLCTYVFGVILKSCSCGYIEENEDDNFSTDDAFDFDQTNLKIGDTKKKPKKNKPGEINHLSSNTASEIKIESIFTPISESMRKQKPLSKKSQSSKGSGNGSLVVGESNGDLNSSNSRNTNTLNVSSRSTKPIRSVDSSLEQYNERPRLSFIPAEIKTPQTKHKQPPLKPSDTKNTNIVSKSPEVKKYSMGKKLDIPLFPHECNDLIGSKGFGSPKPKHVLSNSVAEYTIDDSTESSYSEYLSYSSYYVDTTDWSSMSCDSDGAMTWPPSSPMTFVNLHSLPKERLETTDSVRVWLSRLDEWEPSYDAVLPGFLEGGGSPDTTFSVHSMDTGQHRTEVFRRSSSVHERRQYNHKKKSRNPHVFDIEHSLSRNPLYVNQMEVASELNGLQLSRTLGVNDVIEDKNDTILVWHDDSIGASDVVQESVV</sequence>
<feature type="transmembrane region" description="Helical" evidence="7">
    <location>
        <begin position="71"/>
        <end position="95"/>
    </location>
</feature>
<keyword evidence="10" id="KW-1185">Reference proteome</keyword>
<dbReference type="PANTHER" id="PTHR16024:SF6">
    <property type="entry name" value="XK-RELATED PROTEIN"/>
    <property type="match status" value="1"/>
</dbReference>
<dbReference type="EnsemblMetazoa" id="G3014.6">
    <property type="protein sequence ID" value="G3014.6:cds"/>
    <property type="gene ID" value="G3014"/>
</dbReference>
<comment type="subcellular location">
    <subcellularLocation>
        <location evidence="1">Cell membrane</location>
        <topology evidence="1">Multi-pass membrane protein</topology>
    </subcellularLocation>
    <subcellularLocation>
        <location evidence="7">Membrane</location>
        <topology evidence="7">Multi-pass membrane protein</topology>
    </subcellularLocation>
</comment>
<feature type="compositionally biased region" description="Low complexity" evidence="8">
    <location>
        <begin position="349"/>
        <end position="367"/>
    </location>
</feature>
<evidence type="ECO:0000256" key="8">
    <source>
        <dbReference type="SAM" id="MobiDB-lite"/>
    </source>
</evidence>
<evidence type="ECO:0000313" key="9">
    <source>
        <dbReference type="EnsemblMetazoa" id="G3014.1:cds"/>
    </source>
</evidence>
<dbReference type="AlphaFoldDB" id="A0A8W8LXZ8"/>
<evidence type="ECO:0000256" key="6">
    <source>
        <dbReference type="ARBA" id="ARBA00023136"/>
    </source>
</evidence>
<evidence type="ECO:0000256" key="7">
    <source>
        <dbReference type="RuleBase" id="RU910716"/>
    </source>
</evidence>
<feature type="transmembrane region" description="Helical" evidence="7">
    <location>
        <begin position="39"/>
        <end position="59"/>
    </location>
</feature>
<keyword evidence="6 7" id="KW-0472">Membrane</keyword>
<organism evidence="9 10">
    <name type="scientific">Magallana gigas</name>
    <name type="common">Pacific oyster</name>
    <name type="synonym">Crassostrea gigas</name>
    <dbReference type="NCBI Taxonomy" id="29159"/>
    <lineage>
        <taxon>Eukaryota</taxon>
        <taxon>Metazoa</taxon>
        <taxon>Spiralia</taxon>
        <taxon>Lophotrochozoa</taxon>
        <taxon>Mollusca</taxon>
        <taxon>Bivalvia</taxon>
        <taxon>Autobranchia</taxon>
        <taxon>Pteriomorphia</taxon>
        <taxon>Ostreida</taxon>
        <taxon>Ostreoidea</taxon>
        <taxon>Ostreidae</taxon>
        <taxon>Magallana</taxon>
    </lineage>
</organism>
<accession>A0A8W8LXZ8</accession>
<feature type="transmembrane region" description="Helical" evidence="7">
    <location>
        <begin position="143"/>
        <end position="162"/>
    </location>
</feature>
<proteinExistence type="inferred from homology"/>
<dbReference type="GO" id="GO:0005886">
    <property type="term" value="C:plasma membrane"/>
    <property type="evidence" value="ECO:0007669"/>
    <property type="project" value="UniProtKB-SubCell"/>
</dbReference>
<dbReference type="EnsemblMetazoa" id="G3014.7">
    <property type="protein sequence ID" value="G3014.7:cds"/>
    <property type="gene ID" value="G3014"/>
</dbReference>
<evidence type="ECO:0000313" key="10">
    <source>
        <dbReference type="Proteomes" id="UP000005408"/>
    </source>
</evidence>
<dbReference type="EnsemblMetazoa" id="G3014.5">
    <property type="protein sequence ID" value="G3014.5:cds"/>
    <property type="gene ID" value="G3014"/>
</dbReference>
<feature type="transmembrane region" description="Helical" evidence="7">
    <location>
        <begin position="231"/>
        <end position="249"/>
    </location>
</feature>
<protein>
    <recommendedName>
        <fullName evidence="7">XK-related protein</fullName>
    </recommendedName>
</protein>
<evidence type="ECO:0000256" key="1">
    <source>
        <dbReference type="ARBA" id="ARBA00004651"/>
    </source>
</evidence>
<feature type="transmembrane region" description="Helical" evidence="7">
    <location>
        <begin position="116"/>
        <end position="137"/>
    </location>
</feature>
<dbReference type="EnsemblMetazoa" id="G3014.4">
    <property type="protein sequence ID" value="G3014.4:cds"/>
    <property type="gene ID" value="G3014"/>
</dbReference>
<dbReference type="EnsemblMetazoa" id="G3014.3">
    <property type="protein sequence ID" value="G3014.3:cds"/>
    <property type="gene ID" value="G3014"/>
</dbReference>
<keyword evidence="5 7" id="KW-1133">Transmembrane helix</keyword>
<dbReference type="EnsemblMetazoa" id="G3014.1">
    <property type="protein sequence ID" value="G3014.1:cds"/>
    <property type="gene ID" value="G3014"/>
</dbReference>
<reference evidence="9" key="1">
    <citation type="submission" date="2022-08" db="UniProtKB">
        <authorList>
            <consortium name="EnsemblMetazoa"/>
        </authorList>
    </citation>
    <scope>IDENTIFICATION</scope>
    <source>
        <strain evidence="9">05x7-T-G4-1.051#20</strain>
    </source>
</reference>
<keyword evidence="3" id="KW-1003">Cell membrane</keyword>
<evidence type="ECO:0000256" key="3">
    <source>
        <dbReference type="ARBA" id="ARBA00022475"/>
    </source>
</evidence>
<comment type="similarity">
    <text evidence="2 7">Belongs to the XK family.</text>
</comment>
<dbReference type="Pfam" id="PF09815">
    <property type="entry name" value="XK-related"/>
    <property type="match status" value="1"/>
</dbReference>
<evidence type="ECO:0000256" key="2">
    <source>
        <dbReference type="ARBA" id="ARBA00008789"/>
    </source>
</evidence>
<dbReference type="InterPro" id="IPR018629">
    <property type="entry name" value="XK-rel"/>
</dbReference>
<feature type="transmembrane region" description="Helical" evidence="7">
    <location>
        <begin position="205"/>
        <end position="224"/>
    </location>
</feature>
<keyword evidence="4 7" id="KW-0812">Transmembrane</keyword>
<dbReference type="InterPro" id="IPR050895">
    <property type="entry name" value="XK-related_scramblase"/>
</dbReference>
<dbReference type="Proteomes" id="UP000005408">
    <property type="component" value="Unassembled WGS sequence"/>
</dbReference>
<evidence type="ECO:0000256" key="5">
    <source>
        <dbReference type="ARBA" id="ARBA00022989"/>
    </source>
</evidence>
<dbReference type="EnsemblMetazoa" id="G3014.8">
    <property type="protein sequence ID" value="G3014.8:cds"/>
    <property type="gene ID" value="G3014"/>
</dbReference>
<evidence type="ECO:0000256" key="4">
    <source>
        <dbReference type="ARBA" id="ARBA00022692"/>
    </source>
</evidence>
<feature type="region of interest" description="Disordered" evidence="8">
    <location>
        <begin position="318"/>
        <end position="415"/>
    </location>
</feature>
<name>A0A8W8LXZ8_MAGGI</name>
<dbReference type="PANTHER" id="PTHR16024">
    <property type="entry name" value="XK-RELATED PROTEIN"/>
    <property type="match status" value="1"/>
</dbReference>